<dbReference type="PRINTS" id="PR01006">
    <property type="entry name" value="FLGHOOKFLIE"/>
</dbReference>
<evidence type="ECO:0000256" key="3">
    <source>
        <dbReference type="ARBA" id="ARBA00023143"/>
    </source>
</evidence>
<evidence type="ECO:0000313" key="8">
    <source>
        <dbReference type="Proteomes" id="UP000507962"/>
    </source>
</evidence>
<dbReference type="GO" id="GO:0009425">
    <property type="term" value="C:bacterial-type flagellum basal body"/>
    <property type="evidence" value="ECO:0007669"/>
    <property type="project" value="UniProtKB-SubCell"/>
</dbReference>
<keyword evidence="7" id="KW-0969">Cilium</keyword>
<keyword evidence="3 4" id="KW-0975">Bacterial flagellum</keyword>
<evidence type="ECO:0000256" key="5">
    <source>
        <dbReference type="NCBIfam" id="TIGR00205"/>
    </source>
</evidence>
<comment type="subcellular location">
    <subcellularLocation>
        <location evidence="1 4">Bacterial flagellum basal body</location>
    </subcellularLocation>
</comment>
<keyword evidence="7" id="KW-0966">Cell projection</keyword>
<keyword evidence="8" id="KW-1185">Reference proteome</keyword>
<dbReference type="PANTHER" id="PTHR34653">
    <property type="match status" value="1"/>
</dbReference>
<dbReference type="GO" id="GO:0071973">
    <property type="term" value="P:bacterial-type flagellum-dependent cell motility"/>
    <property type="evidence" value="ECO:0007669"/>
    <property type="project" value="InterPro"/>
</dbReference>
<evidence type="ECO:0000256" key="1">
    <source>
        <dbReference type="ARBA" id="ARBA00004117"/>
    </source>
</evidence>
<dbReference type="EMBL" id="CAADHO010000002">
    <property type="protein sequence ID" value="VFQ43520.1"/>
    <property type="molecule type" value="Genomic_DNA"/>
</dbReference>
<name>A0A4U8YJC4_9BACT</name>
<dbReference type="InterPro" id="IPR001624">
    <property type="entry name" value="FliE"/>
</dbReference>
<sequence length="95" mass="10287">MKITQLTQGVSTPQPSAENRVGNGPSFEERFKGALAEVNTKQQDADSAAQQVISGKKGIHEGMLALQEADIAMKALLQVRNKVISAYNDVMKMQV</sequence>
<proteinExistence type="inferred from homology"/>
<dbReference type="Pfam" id="PF02049">
    <property type="entry name" value="FliE"/>
    <property type="match status" value="1"/>
</dbReference>
<dbReference type="GO" id="GO:0003774">
    <property type="term" value="F:cytoskeletal motor activity"/>
    <property type="evidence" value="ECO:0007669"/>
    <property type="project" value="InterPro"/>
</dbReference>
<feature type="compositionally biased region" description="Polar residues" evidence="6">
    <location>
        <begin position="1"/>
        <end position="17"/>
    </location>
</feature>
<gene>
    <name evidence="4" type="primary">fliE</name>
    <name evidence="7" type="ORF">MSL71_11550</name>
</gene>
<keyword evidence="7" id="KW-0282">Flagellum</keyword>
<accession>A0A4U8YJC4</accession>
<reference evidence="7 8" key="1">
    <citation type="submission" date="2019-03" db="EMBL/GenBank/DDBJ databases">
        <authorList>
            <person name="Nijsse B."/>
        </authorList>
    </citation>
    <scope>NUCLEOTIDE SEQUENCE [LARGE SCALE GENOMIC DNA]</scope>
    <source>
        <strain evidence="7">Desulfoluna butyratoxydans MSL71</strain>
    </source>
</reference>
<organism evidence="7 8">
    <name type="scientific">Desulfoluna butyratoxydans</name>
    <dbReference type="NCBI Taxonomy" id="231438"/>
    <lineage>
        <taxon>Bacteria</taxon>
        <taxon>Pseudomonadati</taxon>
        <taxon>Thermodesulfobacteriota</taxon>
        <taxon>Desulfobacteria</taxon>
        <taxon>Desulfobacterales</taxon>
        <taxon>Desulfolunaceae</taxon>
        <taxon>Desulfoluna</taxon>
    </lineage>
</organism>
<comment type="similarity">
    <text evidence="2 4">Belongs to the FliE family.</text>
</comment>
<evidence type="ECO:0000313" key="7">
    <source>
        <dbReference type="EMBL" id="VFQ43520.1"/>
    </source>
</evidence>
<protein>
    <recommendedName>
        <fullName evidence="4 5">Flagellar hook-basal body complex protein FliE</fullName>
    </recommendedName>
</protein>
<evidence type="ECO:0000256" key="6">
    <source>
        <dbReference type="SAM" id="MobiDB-lite"/>
    </source>
</evidence>
<dbReference type="Proteomes" id="UP000507962">
    <property type="component" value="Unassembled WGS sequence"/>
</dbReference>
<dbReference type="NCBIfam" id="TIGR00205">
    <property type="entry name" value="fliE"/>
    <property type="match status" value="1"/>
</dbReference>
<dbReference type="RefSeq" id="WP_180137726.1">
    <property type="nucleotide sequence ID" value="NZ_CAADHO010000002.1"/>
</dbReference>
<evidence type="ECO:0000256" key="4">
    <source>
        <dbReference type="HAMAP-Rule" id="MF_00724"/>
    </source>
</evidence>
<evidence type="ECO:0000256" key="2">
    <source>
        <dbReference type="ARBA" id="ARBA00009272"/>
    </source>
</evidence>
<dbReference type="HAMAP" id="MF_00724">
    <property type="entry name" value="FliE"/>
    <property type="match status" value="1"/>
</dbReference>
<dbReference type="GO" id="GO:0005198">
    <property type="term" value="F:structural molecule activity"/>
    <property type="evidence" value="ECO:0007669"/>
    <property type="project" value="UniProtKB-UniRule"/>
</dbReference>
<dbReference type="AlphaFoldDB" id="A0A4U8YJC4"/>
<dbReference type="PANTHER" id="PTHR34653:SF1">
    <property type="entry name" value="FLAGELLAR HOOK-BASAL BODY COMPLEX PROTEIN FLIE"/>
    <property type="match status" value="1"/>
</dbReference>
<feature type="region of interest" description="Disordered" evidence="6">
    <location>
        <begin position="1"/>
        <end position="26"/>
    </location>
</feature>